<keyword evidence="4" id="KW-1185">Reference proteome</keyword>
<feature type="transmembrane region" description="Helical" evidence="1">
    <location>
        <begin position="70"/>
        <end position="92"/>
    </location>
</feature>
<organism evidence="3 4">
    <name type="scientific">Granulicatella balaenopterae</name>
    <dbReference type="NCBI Taxonomy" id="137733"/>
    <lineage>
        <taxon>Bacteria</taxon>
        <taxon>Bacillati</taxon>
        <taxon>Bacillota</taxon>
        <taxon>Bacilli</taxon>
        <taxon>Lactobacillales</taxon>
        <taxon>Carnobacteriaceae</taxon>
        <taxon>Granulicatella</taxon>
    </lineage>
</organism>
<dbReference type="AlphaFoldDB" id="A0A1H9H5W2"/>
<feature type="transmembrane region" description="Helical" evidence="1">
    <location>
        <begin position="7"/>
        <end position="25"/>
    </location>
</feature>
<sequence>MSKKSKANLAITLAIATMVLVFYSSSVSYQDQSLVAILQTIFKSQPFAQTLSKIQFYYGNKLISVPSLGYAQFIEFFIRKTCHVLIYYFMAYQWAKGLQFYMKYKWTSYVLAFFIIALYAMTDEFHQGLTPGRTPLMQDAILDSFGGLMGIIVVRFKK</sequence>
<dbReference type="RefSeq" id="WP_089745551.1">
    <property type="nucleotide sequence ID" value="NZ_FOGF01000002.1"/>
</dbReference>
<keyword evidence="1" id="KW-0472">Membrane</keyword>
<dbReference type="InterPro" id="IPR006976">
    <property type="entry name" value="VanZ-like"/>
</dbReference>
<reference evidence="3 4" key="1">
    <citation type="submission" date="2016-10" db="EMBL/GenBank/DDBJ databases">
        <authorList>
            <person name="de Groot N.N."/>
        </authorList>
    </citation>
    <scope>NUCLEOTIDE SEQUENCE [LARGE SCALE GENOMIC DNA]</scope>
    <source>
        <strain evidence="3 4">DSM 15827</strain>
    </source>
</reference>
<feature type="transmembrane region" description="Helical" evidence="1">
    <location>
        <begin position="140"/>
        <end position="156"/>
    </location>
</feature>
<evidence type="ECO:0000313" key="4">
    <source>
        <dbReference type="Proteomes" id="UP000198556"/>
    </source>
</evidence>
<keyword evidence="1" id="KW-1133">Transmembrane helix</keyword>
<gene>
    <name evidence="3" type="ORF">SAMN05421767_1022</name>
</gene>
<keyword evidence="1" id="KW-0812">Transmembrane</keyword>
<dbReference type="OrthoDB" id="291892at2"/>
<evidence type="ECO:0000256" key="1">
    <source>
        <dbReference type="SAM" id="Phobius"/>
    </source>
</evidence>
<dbReference type="Proteomes" id="UP000198556">
    <property type="component" value="Unassembled WGS sequence"/>
</dbReference>
<feature type="transmembrane region" description="Helical" evidence="1">
    <location>
        <begin position="104"/>
        <end position="120"/>
    </location>
</feature>
<dbReference type="STRING" id="137733.SAMN05421767_1022"/>
<protein>
    <submittedName>
        <fullName evidence="3">VanZ like family protein</fullName>
    </submittedName>
</protein>
<accession>A0A1H9H5W2</accession>
<feature type="domain" description="VanZ-like" evidence="2">
    <location>
        <begin position="11"/>
        <end position="156"/>
    </location>
</feature>
<dbReference type="InterPro" id="IPR016747">
    <property type="entry name" value="Phosphotransbutyrylase"/>
</dbReference>
<evidence type="ECO:0000259" key="2">
    <source>
        <dbReference type="Pfam" id="PF04892"/>
    </source>
</evidence>
<dbReference type="EMBL" id="FOGF01000002">
    <property type="protein sequence ID" value="SEQ57618.1"/>
    <property type="molecule type" value="Genomic_DNA"/>
</dbReference>
<dbReference type="Pfam" id="PF04892">
    <property type="entry name" value="VanZ"/>
    <property type="match status" value="1"/>
</dbReference>
<proteinExistence type="predicted"/>
<dbReference type="PIRSF" id="PIRSF019083">
    <property type="entry name" value="UCP019083_VanZ"/>
    <property type="match status" value="1"/>
</dbReference>
<name>A0A1H9H5W2_9LACT</name>
<evidence type="ECO:0000313" key="3">
    <source>
        <dbReference type="EMBL" id="SEQ57618.1"/>
    </source>
</evidence>
<dbReference type="NCBIfam" id="NF037970">
    <property type="entry name" value="vanZ_1"/>
    <property type="match status" value="1"/>
</dbReference>